<dbReference type="EMBL" id="JAGMUU010000080">
    <property type="protein sequence ID" value="KAH7108984.1"/>
    <property type="molecule type" value="Genomic_DNA"/>
</dbReference>
<keyword evidence="2" id="KW-1133">Transmembrane helix</keyword>
<reference evidence="3" key="1">
    <citation type="journal article" date="2021" name="Nat. Commun.">
        <title>Genetic determinants of endophytism in the Arabidopsis root mycobiome.</title>
        <authorList>
            <person name="Mesny F."/>
            <person name="Miyauchi S."/>
            <person name="Thiergart T."/>
            <person name="Pickel B."/>
            <person name="Atanasova L."/>
            <person name="Karlsson M."/>
            <person name="Huettel B."/>
            <person name="Barry K.W."/>
            <person name="Haridas S."/>
            <person name="Chen C."/>
            <person name="Bauer D."/>
            <person name="Andreopoulos W."/>
            <person name="Pangilinan J."/>
            <person name="LaButti K."/>
            <person name="Riley R."/>
            <person name="Lipzen A."/>
            <person name="Clum A."/>
            <person name="Drula E."/>
            <person name="Henrissat B."/>
            <person name="Kohler A."/>
            <person name="Grigoriev I.V."/>
            <person name="Martin F.M."/>
            <person name="Hacquard S."/>
        </authorList>
    </citation>
    <scope>NUCLEOTIDE SEQUENCE</scope>
    <source>
        <strain evidence="3">MPI-CAGE-AT-0021</strain>
    </source>
</reference>
<feature type="region of interest" description="Disordered" evidence="1">
    <location>
        <begin position="1"/>
        <end position="38"/>
    </location>
</feature>
<sequence length="234" mass="25814">MEPLRPMLAESHPYSSTSALAVGSQPPRRIGQKKGPDPHLDRIISRTRLFIRILSLLLSVSIVGILSYIVVLYTKTKGEYVQDEQLKTKFKVWSSQLNISPTLILLGGAAAAAFLNLLLCIANFSKAVRRVTSVGNILTMIVSTVAIILWLGVGTWYKIGDMNAKKHYDMLSYVCTRHRDSNLTKKVADFGVLCSGMRYSWWAVVAVASLELIAIGTVAWGVWASGRRGAYSKI</sequence>
<dbReference type="PANTHER" id="PTHR42069">
    <property type="entry name" value="HYPHAL ANASTAMOSIS-8 PROTEIN"/>
    <property type="match status" value="1"/>
</dbReference>
<comment type="caution">
    <text evidence="3">The sequence shown here is derived from an EMBL/GenBank/DDBJ whole genome shotgun (WGS) entry which is preliminary data.</text>
</comment>
<feature type="transmembrane region" description="Helical" evidence="2">
    <location>
        <begin position="137"/>
        <end position="157"/>
    </location>
</feature>
<name>A0A9P9CXU7_9HYPO</name>
<evidence type="ECO:0000313" key="4">
    <source>
        <dbReference type="Proteomes" id="UP000717696"/>
    </source>
</evidence>
<evidence type="ECO:0000313" key="3">
    <source>
        <dbReference type="EMBL" id="KAH7108984.1"/>
    </source>
</evidence>
<accession>A0A9P9CXU7</accession>
<evidence type="ECO:0000256" key="1">
    <source>
        <dbReference type="SAM" id="MobiDB-lite"/>
    </source>
</evidence>
<feature type="transmembrane region" description="Helical" evidence="2">
    <location>
        <begin position="103"/>
        <end position="125"/>
    </location>
</feature>
<dbReference type="AlphaFoldDB" id="A0A9P9CXU7"/>
<feature type="transmembrane region" description="Helical" evidence="2">
    <location>
        <begin position="199"/>
        <end position="223"/>
    </location>
</feature>
<keyword evidence="2" id="KW-0472">Membrane</keyword>
<keyword evidence="4" id="KW-1185">Reference proteome</keyword>
<keyword evidence="2" id="KW-0812">Transmembrane</keyword>
<dbReference type="OrthoDB" id="5400774at2759"/>
<evidence type="ECO:0000256" key="2">
    <source>
        <dbReference type="SAM" id="Phobius"/>
    </source>
</evidence>
<feature type="transmembrane region" description="Helical" evidence="2">
    <location>
        <begin position="49"/>
        <end position="73"/>
    </location>
</feature>
<gene>
    <name evidence="3" type="ORF">B0J13DRAFT_534855</name>
</gene>
<dbReference type="PANTHER" id="PTHR42069:SF1">
    <property type="entry name" value="MARVEL DOMAIN-CONTAINING PROTEIN"/>
    <property type="match status" value="1"/>
</dbReference>
<organism evidence="3 4">
    <name type="scientific">Dactylonectria estremocensis</name>
    <dbReference type="NCBI Taxonomy" id="1079267"/>
    <lineage>
        <taxon>Eukaryota</taxon>
        <taxon>Fungi</taxon>
        <taxon>Dikarya</taxon>
        <taxon>Ascomycota</taxon>
        <taxon>Pezizomycotina</taxon>
        <taxon>Sordariomycetes</taxon>
        <taxon>Hypocreomycetidae</taxon>
        <taxon>Hypocreales</taxon>
        <taxon>Nectriaceae</taxon>
        <taxon>Dactylonectria</taxon>
    </lineage>
</organism>
<proteinExistence type="predicted"/>
<dbReference type="Proteomes" id="UP000717696">
    <property type="component" value="Unassembled WGS sequence"/>
</dbReference>
<protein>
    <submittedName>
        <fullName evidence="3">Uncharacterized protein</fullName>
    </submittedName>
</protein>